<dbReference type="AlphaFoldDB" id="A0A183D0N4"/>
<reference evidence="1 2" key="2">
    <citation type="submission" date="2018-11" db="EMBL/GenBank/DDBJ databases">
        <authorList>
            <consortium name="Pathogen Informatics"/>
        </authorList>
    </citation>
    <scope>NUCLEOTIDE SEQUENCE [LARGE SCALE GENOMIC DNA]</scope>
</reference>
<evidence type="ECO:0000313" key="3">
    <source>
        <dbReference type="WBParaSite" id="GPUH_0000228001-mRNA-1"/>
    </source>
</evidence>
<dbReference type="PANTHER" id="PTHR22940:SF4">
    <property type="entry name" value="PROTEIN TIMELESS HOMOLOG"/>
    <property type="match status" value="1"/>
</dbReference>
<dbReference type="GO" id="GO:0003677">
    <property type="term" value="F:DNA binding"/>
    <property type="evidence" value="ECO:0007669"/>
    <property type="project" value="TreeGrafter"/>
</dbReference>
<name>A0A183D0N4_9BILA</name>
<evidence type="ECO:0000313" key="1">
    <source>
        <dbReference type="EMBL" id="VDK33215.1"/>
    </source>
</evidence>
<gene>
    <name evidence="1" type="ORF">GPUH_LOCUS2275</name>
</gene>
<dbReference type="InterPro" id="IPR044998">
    <property type="entry name" value="Timeless"/>
</dbReference>
<dbReference type="GO" id="GO:0031298">
    <property type="term" value="C:replication fork protection complex"/>
    <property type="evidence" value="ECO:0007669"/>
    <property type="project" value="TreeGrafter"/>
</dbReference>
<dbReference type="GO" id="GO:0006281">
    <property type="term" value="P:DNA repair"/>
    <property type="evidence" value="ECO:0007669"/>
    <property type="project" value="TreeGrafter"/>
</dbReference>
<proteinExistence type="predicted"/>
<dbReference type="GO" id="GO:0043111">
    <property type="term" value="P:replication fork arrest"/>
    <property type="evidence" value="ECO:0007669"/>
    <property type="project" value="TreeGrafter"/>
</dbReference>
<reference evidence="3" key="1">
    <citation type="submission" date="2016-06" db="UniProtKB">
        <authorList>
            <consortium name="WormBaseParasite"/>
        </authorList>
    </citation>
    <scope>IDENTIFICATION</scope>
</reference>
<keyword evidence="2" id="KW-1185">Reference proteome</keyword>
<sequence length="231" mass="27587">MGAYLQLSLFNIFKKLAVLYKNRPMHEIKRSSHFELYQFGYHLLRKFFADYKRIGSRLLPEILFWKGPKESFEIANGYGAYEITACGRKGKEILWPEELDNELRALYEEYLLFEEKPEGVDIVEYIEQGLSRSRTRRQIIRHMKSYGLNSFGHRAKRNDAESRPSSTNFEPETIDRIHFLVKEFKNTTHSSPSDDLVNFIRKNLPRKYNRTQIIKQLRYEGIHYEPPTKRR</sequence>
<dbReference type="PANTHER" id="PTHR22940">
    <property type="entry name" value="TIMEOUT/TIMELESS-2"/>
    <property type="match status" value="1"/>
</dbReference>
<accession>A0A183D0N4</accession>
<dbReference type="OrthoDB" id="5867753at2759"/>
<organism evidence="3">
    <name type="scientific">Gongylonema pulchrum</name>
    <dbReference type="NCBI Taxonomy" id="637853"/>
    <lineage>
        <taxon>Eukaryota</taxon>
        <taxon>Metazoa</taxon>
        <taxon>Ecdysozoa</taxon>
        <taxon>Nematoda</taxon>
        <taxon>Chromadorea</taxon>
        <taxon>Rhabditida</taxon>
        <taxon>Spirurina</taxon>
        <taxon>Spiruromorpha</taxon>
        <taxon>Spiruroidea</taxon>
        <taxon>Gongylonematidae</taxon>
        <taxon>Gongylonema</taxon>
    </lineage>
</organism>
<dbReference type="GO" id="GO:0000076">
    <property type="term" value="P:DNA replication checkpoint signaling"/>
    <property type="evidence" value="ECO:0007669"/>
    <property type="project" value="TreeGrafter"/>
</dbReference>
<dbReference type="Pfam" id="PF26019">
    <property type="entry name" value="HTH_TIMELESS"/>
    <property type="match status" value="1"/>
</dbReference>
<dbReference type="WBParaSite" id="GPUH_0000228001-mRNA-1">
    <property type="protein sequence ID" value="GPUH_0000228001-mRNA-1"/>
    <property type="gene ID" value="GPUH_0000228001"/>
</dbReference>
<protein>
    <submittedName>
        <fullName evidence="3">TIMELESS_C domain-containing protein</fullName>
    </submittedName>
</protein>
<dbReference type="Proteomes" id="UP000271098">
    <property type="component" value="Unassembled WGS sequence"/>
</dbReference>
<dbReference type="EMBL" id="UYRT01003313">
    <property type="protein sequence ID" value="VDK33215.1"/>
    <property type="molecule type" value="Genomic_DNA"/>
</dbReference>
<evidence type="ECO:0000313" key="2">
    <source>
        <dbReference type="Proteomes" id="UP000271098"/>
    </source>
</evidence>